<reference evidence="2" key="1">
    <citation type="submission" date="2011-12" db="EMBL/GenBank/DDBJ databases">
        <title>Complete nucleotide sequence of Streptomyces circular plasmid pCQ4.</title>
        <authorList>
            <person name="Cheng Q."/>
            <person name="Tian X."/>
            <person name="Qin Z."/>
        </authorList>
    </citation>
    <scope>NUCLEOTIDE SEQUENCE</scope>
    <source>
        <strain evidence="2">W75</strain>
        <plasmid evidence="2">pCQ4</plasmid>
    </source>
</reference>
<keyword evidence="2" id="KW-0614">Plasmid</keyword>
<dbReference type="AlphaFoldDB" id="I0CEN2"/>
<evidence type="ECO:0000256" key="1">
    <source>
        <dbReference type="SAM" id="MobiDB-lite"/>
    </source>
</evidence>
<proteinExistence type="predicted"/>
<protein>
    <submittedName>
        <fullName evidence="2">Uncharacterized protein</fullName>
    </submittedName>
</protein>
<evidence type="ECO:0000313" key="2">
    <source>
        <dbReference type="EMBL" id="AFH75245.1"/>
    </source>
</evidence>
<gene>
    <name evidence="2" type="ORF">pCQ4.120</name>
</gene>
<geneLocation type="plasmid" evidence="2">
    <name>pCQ4</name>
</geneLocation>
<name>I0CEN2_9ACTN</name>
<dbReference type="RefSeq" id="WP_015061059.1">
    <property type="nucleotide sequence ID" value="NC_019307.1"/>
</dbReference>
<organism evidence="2">
    <name type="scientific">Streptomyces sp. W75</name>
    <dbReference type="NCBI Taxonomy" id="1170711"/>
    <lineage>
        <taxon>Bacteria</taxon>
        <taxon>Bacillati</taxon>
        <taxon>Actinomycetota</taxon>
        <taxon>Actinomycetes</taxon>
        <taxon>Kitasatosporales</taxon>
        <taxon>Streptomycetaceae</taxon>
        <taxon>Streptomyces</taxon>
    </lineage>
</organism>
<feature type="region of interest" description="Disordered" evidence="1">
    <location>
        <begin position="1"/>
        <end position="23"/>
    </location>
</feature>
<sequence>MSIQTLAPHHTSEPTPGGYLDGELAAHTGLSARRANARAAMAQTYDPQWASAFLAGYQAAAEAAHGHA</sequence>
<accession>I0CEN2</accession>
<dbReference type="EMBL" id="JQ340175">
    <property type="protein sequence ID" value="AFH75245.1"/>
    <property type="molecule type" value="Genomic_DNA"/>
</dbReference>